<evidence type="ECO:0000259" key="1">
    <source>
        <dbReference type="Pfam" id="PF00680"/>
    </source>
</evidence>
<dbReference type="GO" id="GO:0006351">
    <property type="term" value="P:DNA-templated transcription"/>
    <property type="evidence" value="ECO:0007669"/>
    <property type="project" value="InterPro"/>
</dbReference>
<dbReference type="GO" id="GO:0003723">
    <property type="term" value="F:RNA binding"/>
    <property type="evidence" value="ECO:0007669"/>
    <property type="project" value="InterPro"/>
</dbReference>
<dbReference type="InterPro" id="IPR001205">
    <property type="entry name" value="RNA-dir_pol_C"/>
</dbReference>
<dbReference type="EMBL" id="BDQA01000544">
    <property type="protein sequence ID" value="GBH22022.1"/>
    <property type="molecule type" value="Genomic_RNA"/>
</dbReference>
<dbReference type="InterPro" id="IPR043502">
    <property type="entry name" value="DNA/RNA_pol_sf"/>
</dbReference>
<proteinExistence type="predicted"/>
<feature type="domain" description="RNA-directed RNA polymerase C-terminal" evidence="1">
    <location>
        <begin position="21"/>
        <end position="189"/>
    </location>
</feature>
<sequence length="308" mass="35357">MIRALFPPGDEWDYRILHEMAHTILKTIILPGGWVYRCSYGNWSGPWTSILDSFSNWVAMSGALTHLKLRPQDVDLWIYGDDTLLGFRDGMCPKGLTPPDVQAILRDRYGIHPGDWNVGHLSSYGSGQGTTFLGCWNRDGLHGRPLSKWVDISVLPEKPRGGIGHQMKRMRYLTHAAVASKDNEQYFTDFFLWLNRQLPEPLQTPEPKLRQSLRNTFVKSHANFSSGGVDWRDWEYGAKQTLCELKRKCRTYQSELLRREVRGRASLDKEYRKQKWLRTRVRGVPISICGIEREDVAALVADWPAAAL</sequence>
<protein>
    <submittedName>
        <fullName evidence="2">RdRp</fullName>
    </submittedName>
</protein>
<reference evidence="2" key="1">
    <citation type="submission" date="2017-04" db="EMBL/GenBank/DDBJ databases">
        <title>Unveiling RNA virosphere associated with marine microorganisms.</title>
        <authorList>
            <person name="Urayama S."/>
            <person name="Takaki Y."/>
            <person name="Nishi S."/>
            <person name="Yoshida Y."/>
            <person name="Deguchi S."/>
            <person name="Takai K."/>
            <person name="Nunoura T."/>
        </authorList>
    </citation>
    <scope>NUCLEOTIDE SEQUENCE</scope>
</reference>
<dbReference type="AlphaFoldDB" id="A0A2V0RKH1"/>
<dbReference type="SUPFAM" id="SSF56672">
    <property type="entry name" value="DNA/RNA polymerases"/>
    <property type="match status" value="1"/>
</dbReference>
<dbReference type="Pfam" id="PF00680">
    <property type="entry name" value="RdRP_1"/>
    <property type="match status" value="1"/>
</dbReference>
<dbReference type="GO" id="GO:0003968">
    <property type="term" value="F:RNA-directed RNA polymerase activity"/>
    <property type="evidence" value="ECO:0007669"/>
    <property type="project" value="InterPro"/>
</dbReference>
<name>A0A2V0RKH1_9ZZZZ</name>
<accession>A0A2V0RKH1</accession>
<dbReference type="InterPro" id="IPR043128">
    <property type="entry name" value="Rev_trsase/Diguanyl_cyclase"/>
</dbReference>
<comment type="caution">
    <text evidence="2">The sequence shown here is derived from an EMBL/GenBank/DDBJ whole genome shotgun (WGS) entry which is preliminary data.</text>
</comment>
<evidence type="ECO:0000313" key="2">
    <source>
        <dbReference type="EMBL" id="GBH22022.1"/>
    </source>
</evidence>
<dbReference type="Gene3D" id="3.30.70.270">
    <property type="match status" value="1"/>
</dbReference>
<organism evidence="2">
    <name type="scientific">viral metagenome</name>
    <dbReference type="NCBI Taxonomy" id="1070528"/>
    <lineage>
        <taxon>unclassified sequences</taxon>
        <taxon>metagenomes</taxon>
        <taxon>organismal metagenomes</taxon>
    </lineage>
</organism>